<name>A0A3M0DSU9_9EURY</name>
<gene>
    <name evidence="5" type="ORF">ATH50_0204</name>
    <name evidence="4" type="ORF">DU502_08480</name>
</gene>
<dbReference type="AlphaFoldDB" id="A0A3M0DSU9"/>
<dbReference type="EMBL" id="REFS01000001">
    <property type="protein sequence ID" value="RMB25121.1"/>
    <property type="molecule type" value="Genomic_DNA"/>
</dbReference>
<dbReference type="InterPro" id="IPR006311">
    <property type="entry name" value="TAT_signal"/>
</dbReference>
<dbReference type="PANTHER" id="PTHR47628">
    <property type="match status" value="1"/>
</dbReference>
<feature type="region of interest" description="Disordered" evidence="2">
    <location>
        <begin position="1"/>
        <end position="20"/>
    </location>
</feature>
<dbReference type="GeneID" id="38471316"/>
<keyword evidence="1" id="KW-0732">Signal</keyword>
<dbReference type="PANTHER" id="PTHR47628:SF1">
    <property type="entry name" value="ALIPHATIC AMIDASE EXPRESSION-REGULATING PROTEIN"/>
    <property type="match status" value="1"/>
</dbReference>
<dbReference type="RefSeq" id="WP_121918949.1">
    <property type="nucleotide sequence ID" value="NZ_CP034145.1"/>
</dbReference>
<dbReference type="InterPro" id="IPR028082">
    <property type="entry name" value="Peripla_BP_I"/>
</dbReference>
<dbReference type="InterPro" id="IPR019968">
    <property type="entry name" value="Urea_ABC_transptr_substrate-bd"/>
</dbReference>
<dbReference type="Proteomes" id="UP000277326">
    <property type="component" value="Unassembled WGS sequence"/>
</dbReference>
<evidence type="ECO:0000313" key="7">
    <source>
        <dbReference type="Proteomes" id="UP000282007"/>
    </source>
</evidence>
<proteinExistence type="predicted"/>
<dbReference type="SUPFAM" id="SSF53822">
    <property type="entry name" value="Periplasmic binding protein-like I"/>
    <property type="match status" value="1"/>
</dbReference>
<reference evidence="5 6" key="1">
    <citation type="journal article" date="2015" name="Stand. Genomic Sci.">
        <title>Genomic Encyclopedia of Bacterial and Archaeal Type Strains, Phase III: the genomes of soil and plant-associated and newly described type strains.</title>
        <authorList>
            <person name="Whitman W.B."/>
            <person name="Woyke T."/>
            <person name="Klenk H.P."/>
            <person name="Zhou Y."/>
            <person name="Lilburn T.G."/>
            <person name="Beck B.J."/>
            <person name="De Vos P."/>
            <person name="Vandamme P."/>
            <person name="Eisen J.A."/>
            <person name="Garrity G."/>
            <person name="Hugenholtz P."/>
            <person name="Kyrpides N.C."/>
        </authorList>
    </citation>
    <scope>NUCLEOTIDE SEQUENCE [LARGE SCALE GENOMIC DNA]</scope>
    <source>
        <strain evidence="5 6">CGMCC 1.10124</strain>
    </source>
</reference>
<evidence type="ECO:0000313" key="4">
    <source>
        <dbReference type="EMBL" id="AZH27189.1"/>
    </source>
</evidence>
<dbReference type="PROSITE" id="PS51318">
    <property type="entry name" value="TAT"/>
    <property type="match status" value="1"/>
</dbReference>
<dbReference type="OrthoDB" id="200499at2157"/>
<dbReference type="InterPro" id="IPR028081">
    <property type="entry name" value="Leu-bd"/>
</dbReference>
<evidence type="ECO:0000256" key="2">
    <source>
        <dbReference type="SAM" id="MobiDB-lite"/>
    </source>
</evidence>
<sequence>MQNDTTAKQSSERTTRRASRRQFLQASGAAGALVLTAGCSSMGGGSGSDTLKMGVLEDQSGNFALTGIQKYHAQTLAVEEINAEGGINGQEIEMISPDPQSDNQRYQELARRLINRDNVDVLFGGFASSSREAIRPIVDENQQLYFYTNQYEGGVCDTYTWCTGAVPEQQISTTLEFLTDEFGDNFYTIAADYNFGQITAAWYRKIANEIGANVMNEEFIPLDVSQFGSTINRIQEADPDFLVTLLVGSNHASFYNQKNAAGLEVPMNTTVNMAQGYEHLRFDPPALANMYVGVNYMQEIPTEQNRNFVDRFYERWPDADYVGQMAQNSYFTTYLYKQAVEKAGTTDQDEILSVLDEEPMTVEAPEGTVTTDPETHHVTHQIRLARANENHEITFRNQQAVEPYWLRETPYPGCDLTQTVGASSDEPTTQYTPRGV</sequence>
<dbReference type="Proteomes" id="UP000282007">
    <property type="component" value="Chromosome"/>
</dbReference>
<reference evidence="4 7" key="2">
    <citation type="submission" date="2018-07" db="EMBL/GenBank/DDBJ databases">
        <title>Genome sequences of Haloplanus aerogenes JCM 16430T.</title>
        <authorList>
            <person name="Kim Y.B."/>
            <person name="Roh S.W."/>
        </authorList>
    </citation>
    <scope>NUCLEOTIDE SEQUENCE [LARGE SCALE GENOMIC DNA]</scope>
    <source>
        <strain evidence="4 7">JCM 16430</strain>
    </source>
</reference>
<evidence type="ECO:0000313" key="6">
    <source>
        <dbReference type="Proteomes" id="UP000277326"/>
    </source>
</evidence>
<evidence type="ECO:0000259" key="3">
    <source>
        <dbReference type="Pfam" id="PF13458"/>
    </source>
</evidence>
<protein>
    <submittedName>
        <fullName evidence="5">Branched-chain amino acid transport system substrate-binding protein</fullName>
    </submittedName>
    <submittedName>
        <fullName evidence="4">Urea ABC transporter substrate-binding protein</fullName>
    </submittedName>
</protein>
<reference evidence="5" key="3">
    <citation type="submission" date="2018-10" db="EMBL/GenBank/DDBJ databases">
        <authorList>
            <person name="Whitman W."/>
            <person name="Huntemann M."/>
            <person name="Clum A."/>
            <person name="Pillay M."/>
            <person name="Palaniappan K."/>
            <person name="Varghese N."/>
            <person name="Mikhailova N."/>
            <person name="Stamatis D."/>
            <person name="Reddy T."/>
            <person name="Daum C."/>
            <person name="Shapiro N."/>
            <person name="Ivanova N."/>
            <person name="Kyrpides N."/>
            <person name="Woyke T."/>
        </authorList>
    </citation>
    <scope>NUCLEOTIDE SEQUENCE</scope>
    <source>
        <strain evidence="5">CGMCC 1.10124</strain>
    </source>
</reference>
<dbReference type="Gene3D" id="3.40.50.2300">
    <property type="match status" value="2"/>
</dbReference>
<dbReference type="InterPro" id="IPR019546">
    <property type="entry name" value="TAT_signal_bac_arc"/>
</dbReference>
<dbReference type="NCBIfam" id="TIGR01409">
    <property type="entry name" value="TAT_signal_seq"/>
    <property type="match status" value="1"/>
</dbReference>
<dbReference type="Pfam" id="PF13458">
    <property type="entry name" value="Peripla_BP_6"/>
    <property type="match status" value="1"/>
</dbReference>
<dbReference type="NCBIfam" id="TIGR03669">
    <property type="entry name" value="urea_ABC_arch"/>
    <property type="match status" value="1"/>
</dbReference>
<feature type="domain" description="Leucine-binding protein" evidence="3">
    <location>
        <begin position="50"/>
        <end position="390"/>
    </location>
</feature>
<keyword evidence="7" id="KW-1185">Reference proteome</keyword>
<dbReference type="EMBL" id="CP034145">
    <property type="protein sequence ID" value="AZH27189.1"/>
    <property type="molecule type" value="Genomic_DNA"/>
</dbReference>
<evidence type="ECO:0000256" key="1">
    <source>
        <dbReference type="ARBA" id="ARBA00022729"/>
    </source>
</evidence>
<evidence type="ECO:0000313" key="5">
    <source>
        <dbReference type="EMBL" id="RMB25121.1"/>
    </source>
</evidence>
<accession>A0A3M0DSU9</accession>
<feature type="region of interest" description="Disordered" evidence="2">
    <location>
        <begin position="417"/>
        <end position="436"/>
    </location>
</feature>
<organism evidence="5 6">
    <name type="scientific">Haloplanus aerogenes</name>
    <dbReference type="NCBI Taxonomy" id="660522"/>
    <lineage>
        <taxon>Archaea</taxon>
        <taxon>Methanobacteriati</taxon>
        <taxon>Methanobacteriota</taxon>
        <taxon>Stenosarchaea group</taxon>
        <taxon>Halobacteria</taxon>
        <taxon>Halobacteriales</taxon>
        <taxon>Haloferacaceae</taxon>
        <taxon>Haloplanus</taxon>
    </lineage>
</organism>
<dbReference type="KEGG" id="haer:DU502_08480"/>